<evidence type="ECO:0000259" key="2">
    <source>
        <dbReference type="PROSITE" id="PS50263"/>
    </source>
</evidence>
<dbReference type="InterPro" id="IPR003010">
    <property type="entry name" value="C-N_Hydrolase"/>
</dbReference>
<dbReference type="EMBL" id="SOKJ01000152">
    <property type="protein sequence ID" value="TET11481.1"/>
    <property type="molecule type" value="Genomic_DNA"/>
</dbReference>
<feature type="domain" description="CN hydrolase" evidence="2">
    <location>
        <begin position="1"/>
        <end position="174"/>
    </location>
</feature>
<evidence type="ECO:0000313" key="4">
    <source>
        <dbReference type="Proteomes" id="UP000316360"/>
    </source>
</evidence>
<organism evidence="3 4">
    <name type="scientific">Aerophobetes bacterium</name>
    <dbReference type="NCBI Taxonomy" id="2030807"/>
    <lineage>
        <taxon>Bacteria</taxon>
        <taxon>Candidatus Aerophobota</taxon>
    </lineage>
</organism>
<dbReference type="PROSITE" id="PS50263">
    <property type="entry name" value="CN_HYDROLASE"/>
    <property type="match status" value="1"/>
</dbReference>
<evidence type="ECO:0000313" key="3">
    <source>
        <dbReference type="EMBL" id="TET11481.1"/>
    </source>
</evidence>
<accession>A0A523S0T8</accession>
<dbReference type="SUPFAM" id="SSF56317">
    <property type="entry name" value="Carbon-nitrogen hydrolase"/>
    <property type="match status" value="1"/>
</dbReference>
<dbReference type="AlphaFoldDB" id="A0A523S0T8"/>
<keyword evidence="1 3" id="KW-0378">Hydrolase</keyword>
<dbReference type="InterPro" id="IPR050345">
    <property type="entry name" value="Aliph_Amidase/BUP"/>
</dbReference>
<gene>
    <name evidence="3" type="ORF">E3J84_02795</name>
</gene>
<feature type="non-terminal residue" evidence="3">
    <location>
        <position position="1"/>
    </location>
</feature>
<evidence type="ECO:0000256" key="1">
    <source>
        <dbReference type="ARBA" id="ARBA00022801"/>
    </source>
</evidence>
<protein>
    <submittedName>
        <fullName evidence="3">Carbon-nitrogen hydrolase family protein</fullName>
    </submittedName>
</protein>
<name>A0A523S0T8_UNCAE</name>
<dbReference type="Pfam" id="PF00795">
    <property type="entry name" value="CN_hydrolase"/>
    <property type="match status" value="1"/>
</dbReference>
<comment type="caution">
    <text evidence="3">The sequence shown here is derived from an EMBL/GenBank/DDBJ whole genome shotgun (WGS) entry which is preliminary data.</text>
</comment>
<dbReference type="PANTHER" id="PTHR43674:SF16">
    <property type="entry name" value="CARBON-NITROGEN FAMILY, PUTATIVE (AFU_ORTHOLOGUE AFUA_5G02350)-RELATED"/>
    <property type="match status" value="1"/>
</dbReference>
<dbReference type="Proteomes" id="UP000316360">
    <property type="component" value="Unassembled WGS sequence"/>
</dbReference>
<dbReference type="CDD" id="cd07197">
    <property type="entry name" value="nitrilase"/>
    <property type="match status" value="1"/>
</dbReference>
<reference evidence="3 4" key="1">
    <citation type="submission" date="2019-03" db="EMBL/GenBank/DDBJ databases">
        <title>Metabolic potential of uncultured bacteria and archaea associated with petroleum seepage in deep-sea sediments.</title>
        <authorList>
            <person name="Dong X."/>
            <person name="Hubert C."/>
        </authorList>
    </citation>
    <scope>NUCLEOTIDE SEQUENCE [LARGE SCALE GENOMIC DNA]</scope>
    <source>
        <strain evidence="3">E44_bin7</strain>
    </source>
</reference>
<sequence length="207" mass="23387">NNNYYNTSVLIDDSGKIIGKYRKINLWGGEKTYIKAGDEVSVFDTKFGKIGLEICWDLAFPEVTKEIALKGAKIVFCSSFWLYEDKYSLLNSEELRKKVPDVDTEINFVDFCVPARAVENEIVFVYVGGCGKIEVGKSTRNLIGHSQIAIPFYGRVASLENEEKLLIREIDLDLLDLAESVYEIRKDSLKKNLPPHPSLSPMGRGLR</sequence>
<proteinExistence type="predicted"/>
<dbReference type="InterPro" id="IPR036526">
    <property type="entry name" value="C-N_Hydrolase_sf"/>
</dbReference>
<dbReference type="PANTHER" id="PTHR43674">
    <property type="entry name" value="NITRILASE C965.09-RELATED"/>
    <property type="match status" value="1"/>
</dbReference>
<dbReference type="Gene3D" id="3.60.110.10">
    <property type="entry name" value="Carbon-nitrogen hydrolase"/>
    <property type="match status" value="1"/>
</dbReference>
<dbReference type="GO" id="GO:0016811">
    <property type="term" value="F:hydrolase activity, acting on carbon-nitrogen (but not peptide) bonds, in linear amides"/>
    <property type="evidence" value="ECO:0007669"/>
    <property type="project" value="TreeGrafter"/>
</dbReference>